<evidence type="ECO:0000313" key="4">
    <source>
        <dbReference type="EMBL" id="THV04122.1"/>
    </source>
</evidence>
<reference evidence="4 5" key="1">
    <citation type="journal article" date="2019" name="Nat. Ecol. Evol.">
        <title>Megaphylogeny resolves global patterns of mushroom evolution.</title>
        <authorList>
            <person name="Varga T."/>
            <person name="Krizsan K."/>
            <person name="Foldi C."/>
            <person name="Dima B."/>
            <person name="Sanchez-Garcia M."/>
            <person name="Sanchez-Ramirez S."/>
            <person name="Szollosi G.J."/>
            <person name="Szarkandi J.G."/>
            <person name="Papp V."/>
            <person name="Albert L."/>
            <person name="Andreopoulos W."/>
            <person name="Angelini C."/>
            <person name="Antonin V."/>
            <person name="Barry K.W."/>
            <person name="Bougher N.L."/>
            <person name="Buchanan P."/>
            <person name="Buyck B."/>
            <person name="Bense V."/>
            <person name="Catcheside P."/>
            <person name="Chovatia M."/>
            <person name="Cooper J."/>
            <person name="Damon W."/>
            <person name="Desjardin D."/>
            <person name="Finy P."/>
            <person name="Geml J."/>
            <person name="Haridas S."/>
            <person name="Hughes K."/>
            <person name="Justo A."/>
            <person name="Karasinski D."/>
            <person name="Kautmanova I."/>
            <person name="Kiss B."/>
            <person name="Kocsube S."/>
            <person name="Kotiranta H."/>
            <person name="LaButti K.M."/>
            <person name="Lechner B.E."/>
            <person name="Liimatainen K."/>
            <person name="Lipzen A."/>
            <person name="Lukacs Z."/>
            <person name="Mihaltcheva S."/>
            <person name="Morgado L.N."/>
            <person name="Niskanen T."/>
            <person name="Noordeloos M.E."/>
            <person name="Ohm R.A."/>
            <person name="Ortiz-Santana B."/>
            <person name="Ovrebo C."/>
            <person name="Racz N."/>
            <person name="Riley R."/>
            <person name="Savchenko A."/>
            <person name="Shiryaev A."/>
            <person name="Soop K."/>
            <person name="Spirin V."/>
            <person name="Szebenyi C."/>
            <person name="Tomsovsky M."/>
            <person name="Tulloss R.E."/>
            <person name="Uehling J."/>
            <person name="Grigoriev I.V."/>
            <person name="Vagvolgyi C."/>
            <person name="Papp T."/>
            <person name="Martin F.M."/>
            <person name="Miettinen O."/>
            <person name="Hibbett D.S."/>
            <person name="Nagy L.G."/>
        </authorList>
    </citation>
    <scope>NUCLEOTIDE SEQUENCE [LARGE SCALE GENOMIC DNA]</scope>
    <source>
        <strain evidence="4 5">CBS 962.96</strain>
    </source>
</reference>
<comment type="similarity">
    <text evidence="1">Belongs to the multicopper oxidase family.</text>
</comment>
<evidence type="ECO:0000259" key="2">
    <source>
        <dbReference type="Pfam" id="PF07732"/>
    </source>
</evidence>
<dbReference type="EMBL" id="ML179060">
    <property type="protein sequence ID" value="THV04122.1"/>
    <property type="molecule type" value="Genomic_DNA"/>
</dbReference>
<gene>
    <name evidence="4" type="ORF">K435DRAFT_650087</name>
    <name evidence="3" type="ORF">K435DRAFT_702088</name>
</gene>
<dbReference type="Pfam" id="PF07732">
    <property type="entry name" value="Cu-oxidase_3"/>
    <property type="match status" value="1"/>
</dbReference>
<dbReference type="OrthoDB" id="2121828at2759"/>
<protein>
    <recommendedName>
        <fullName evidence="2">Plastocyanin-like domain-containing protein</fullName>
    </recommendedName>
</protein>
<feature type="non-terminal residue" evidence="4">
    <location>
        <position position="1"/>
    </location>
</feature>
<dbReference type="AlphaFoldDB" id="A0A4S8MMW8"/>
<dbReference type="EMBL" id="ML180403">
    <property type="protein sequence ID" value="THU77562.1"/>
    <property type="molecule type" value="Genomic_DNA"/>
</dbReference>
<dbReference type="InterPro" id="IPR008972">
    <property type="entry name" value="Cupredoxin"/>
</dbReference>
<feature type="domain" description="Plastocyanin-like" evidence="2">
    <location>
        <begin position="1"/>
        <end position="87"/>
    </location>
</feature>
<dbReference type="SUPFAM" id="SSF49503">
    <property type="entry name" value="Cupredoxins"/>
    <property type="match status" value="1"/>
</dbReference>
<dbReference type="Gene3D" id="2.60.40.420">
    <property type="entry name" value="Cupredoxins - blue copper proteins"/>
    <property type="match status" value="1"/>
</dbReference>
<proteinExistence type="inferred from homology"/>
<sequence length="122" mass="13796">GDTFQLNFVNELDKNTMLKGISIIISYLFQPAFITQCPTSHGESFLYVFEHLELTGAARTYYRPSNYQLATQYCDGVRGPMVVYDPNGPHANLYDVDQDIYFFTASSILLCSQHVLIIILGD</sequence>
<evidence type="ECO:0000256" key="1">
    <source>
        <dbReference type="ARBA" id="ARBA00010609"/>
    </source>
</evidence>
<evidence type="ECO:0000313" key="5">
    <source>
        <dbReference type="Proteomes" id="UP000297245"/>
    </source>
</evidence>
<keyword evidence="5" id="KW-1185">Reference proteome</keyword>
<organism evidence="4 5">
    <name type="scientific">Dendrothele bispora (strain CBS 962.96)</name>
    <dbReference type="NCBI Taxonomy" id="1314807"/>
    <lineage>
        <taxon>Eukaryota</taxon>
        <taxon>Fungi</taxon>
        <taxon>Dikarya</taxon>
        <taxon>Basidiomycota</taxon>
        <taxon>Agaricomycotina</taxon>
        <taxon>Agaricomycetes</taxon>
        <taxon>Agaricomycetidae</taxon>
        <taxon>Agaricales</taxon>
        <taxon>Agaricales incertae sedis</taxon>
        <taxon>Dendrothele</taxon>
    </lineage>
</organism>
<dbReference type="GO" id="GO:0005507">
    <property type="term" value="F:copper ion binding"/>
    <property type="evidence" value="ECO:0007669"/>
    <property type="project" value="InterPro"/>
</dbReference>
<dbReference type="Proteomes" id="UP000297245">
    <property type="component" value="Unassembled WGS sequence"/>
</dbReference>
<name>A0A4S8MMW8_DENBC</name>
<evidence type="ECO:0000313" key="3">
    <source>
        <dbReference type="EMBL" id="THU77562.1"/>
    </source>
</evidence>
<dbReference type="InterPro" id="IPR011707">
    <property type="entry name" value="Cu-oxidase-like_N"/>
</dbReference>
<accession>A0A4S8MMW8</accession>